<proteinExistence type="predicted"/>
<evidence type="ECO:0000313" key="3">
    <source>
        <dbReference type="Proteomes" id="UP001163947"/>
    </source>
</evidence>
<protein>
    <submittedName>
        <fullName evidence="2">RNHCP domain-containing protein</fullName>
    </submittedName>
</protein>
<evidence type="ECO:0000313" key="2">
    <source>
        <dbReference type="EMBL" id="UYF95593.1"/>
    </source>
</evidence>
<dbReference type="InterPro" id="IPR024439">
    <property type="entry name" value="RNHCP"/>
</dbReference>
<name>A0AA46P333_9NOCA</name>
<evidence type="ECO:0000259" key="1">
    <source>
        <dbReference type="Pfam" id="PF12647"/>
    </source>
</evidence>
<gene>
    <name evidence="2" type="ORF">OCS65_07505</name>
</gene>
<reference evidence="2" key="1">
    <citation type="submission" date="2022-09" db="EMBL/GenBank/DDBJ databases">
        <title>The genome sequence of Rhodococcus aetherivorans N1.</title>
        <authorList>
            <person name="Jiang W."/>
        </authorList>
    </citation>
    <scope>NUCLEOTIDE SEQUENCE</scope>
    <source>
        <strain evidence="2">N1</strain>
    </source>
</reference>
<sequence>MQRPKPAHRDAPARHGTSFRCLGCGLDVPMQAPGTAHRNHCPHCLSSRHVDRVPGDRAAGCGGRMEPISVTVRGGGEWVIIHRCRTCGTLDANRCAGDDNPLALVRIVLRPISASGVLLDG</sequence>
<organism evidence="2 3">
    <name type="scientific">Rhodococcus aetherivorans</name>
    <dbReference type="NCBI Taxonomy" id="191292"/>
    <lineage>
        <taxon>Bacteria</taxon>
        <taxon>Bacillati</taxon>
        <taxon>Actinomycetota</taxon>
        <taxon>Actinomycetes</taxon>
        <taxon>Mycobacteriales</taxon>
        <taxon>Nocardiaceae</taxon>
        <taxon>Rhodococcus</taxon>
    </lineage>
</organism>
<dbReference type="EMBL" id="CP106982">
    <property type="protein sequence ID" value="UYF95593.1"/>
    <property type="molecule type" value="Genomic_DNA"/>
</dbReference>
<dbReference type="RefSeq" id="WP_255326705.1">
    <property type="nucleotide sequence ID" value="NZ_CP069306.1"/>
</dbReference>
<dbReference type="AlphaFoldDB" id="A0AA46P333"/>
<dbReference type="Proteomes" id="UP001163947">
    <property type="component" value="Chromosome"/>
</dbReference>
<accession>A0AA46P333</accession>
<dbReference type="Pfam" id="PF12647">
    <property type="entry name" value="RNHCP"/>
    <property type="match status" value="1"/>
</dbReference>
<feature type="domain" description="RNHCP" evidence="1">
    <location>
        <begin position="17"/>
        <end position="104"/>
    </location>
</feature>
<dbReference type="GeneID" id="83620252"/>